<dbReference type="RefSeq" id="WP_239673409.1">
    <property type="nucleotide sequence ID" value="NZ_CP049742.1"/>
</dbReference>
<evidence type="ECO:0000259" key="4">
    <source>
        <dbReference type="PROSITE" id="PS01124"/>
    </source>
</evidence>
<dbReference type="InterPro" id="IPR018062">
    <property type="entry name" value="HTH_AraC-typ_CS"/>
</dbReference>
<dbReference type="PROSITE" id="PS01124">
    <property type="entry name" value="HTH_ARAC_FAMILY_2"/>
    <property type="match status" value="1"/>
</dbReference>
<protein>
    <submittedName>
        <fullName evidence="5">AraC family transcriptional regulator</fullName>
    </submittedName>
</protein>
<dbReference type="InterPro" id="IPR009057">
    <property type="entry name" value="Homeodomain-like_sf"/>
</dbReference>
<dbReference type="InterPro" id="IPR029441">
    <property type="entry name" value="Cass2"/>
</dbReference>
<dbReference type="SUPFAM" id="SSF55136">
    <property type="entry name" value="Probable bacterial effector-binding domain"/>
    <property type="match status" value="1"/>
</dbReference>
<proteinExistence type="predicted"/>
<keyword evidence="2" id="KW-0238">DNA-binding</keyword>
<dbReference type="PANTHER" id="PTHR47504:SF5">
    <property type="entry name" value="RIGHT ORIGIN-BINDING PROTEIN"/>
    <property type="match status" value="1"/>
</dbReference>
<dbReference type="SMART" id="SM00342">
    <property type="entry name" value="HTH_ARAC"/>
    <property type="match status" value="1"/>
</dbReference>
<evidence type="ECO:0000256" key="3">
    <source>
        <dbReference type="ARBA" id="ARBA00023163"/>
    </source>
</evidence>
<evidence type="ECO:0000313" key="6">
    <source>
        <dbReference type="Proteomes" id="UP000593626"/>
    </source>
</evidence>
<dbReference type="Pfam" id="PF14526">
    <property type="entry name" value="Cass2"/>
    <property type="match status" value="1"/>
</dbReference>
<gene>
    <name evidence="5" type="ORF">G8O30_02415</name>
</gene>
<dbReference type="InterPro" id="IPR050959">
    <property type="entry name" value="MarA-like"/>
</dbReference>
<dbReference type="EMBL" id="CP049742">
    <property type="protein sequence ID" value="QPC45891.1"/>
    <property type="molecule type" value="Genomic_DNA"/>
</dbReference>
<dbReference type="Gene3D" id="1.10.10.60">
    <property type="entry name" value="Homeodomain-like"/>
    <property type="match status" value="2"/>
</dbReference>
<evidence type="ECO:0000313" key="5">
    <source>
        <dbReference type="EMBL" id="QPC45891.1"/>
    </source>
</evidence>
<dbReference type="GO" id="GO:0003700">
    <property type="term" value="F:DNA-binding transcription factor activity"/>
    <property type="evidence" value="ECO:0007669"/>
    <property type="project" value="InterPro"/>
</dbReference>
<dbReference type="PROSITE" id="PS00041">
    <property type="entry name" value="HTH_ARAC_FAMILY_1"/>
    <property type="match status" value="1"/>
</dbReference>
<dbReference type="GO" id="GO:0043565">
    <property type="term" value="F:sequence-specific DNA binding"/>
    <property type="evidence" value="ECO:0007669"/>
    <property type="project" value="InterPro"/>
</dbReference>
<sequence>MSYDKDIQHSLDYIEDHLDEPLSLKWLAEVANFSPFHFHRVFQTMVGESVIEYVRKRRLTVAAEKIYFTNQKIIDIALEVGFSYQESFNRAFKKQFGVSPLQYRRAHQLSGPFRSKAYLKSYRIKGELSMEPSLKKVEGFYVVGYEVKTKNVDGENNSDIPAFWQQYLQNDLGEKIPSPLNPYEELGICTDFQPETGEFTYIIGKRVAEGTTPLAGMVYRTFPEQEFAIFTTPPADDKSFIPTIQSTWNNIFSTWFPQSDYEHSGTLDIELYDERCHVNENKKIDIYVPVKKRAAIVK</sequence>
<dbReference type="PANTHER" id="PTHR47504">
    <property type="entry name" value="RIGHT ORIGIN-BINDING PROTEIN"/>
    <property type="match status" value="1"/>
</dbReference>
<dbReference type="InterPro" id="IPR010499">
    <property type="entry name" value="AraC_E-bd"/>
</dbReference>
<dbReference type="AlphaFoldDB" id="A0A7S8HEW2"/>
<keyword evidence="6" id="KW-1185">Reference proteome</keyword>
<keyword evidence="3" id="KW-0804">Transcription</keyword>
<name>A0A7S8HEW2_9BACI</name>
<dbReference type="Gene3D" id="3.20.80.10">
    <property type="entry name" value="Regulatory factor, effector binding domain"/>
    <property type="match status" value="1"/>
</dbReference>
<keyword evidence="1" id="KW-0805">Transcription regulation</keyword>
<evidence type="ECO:0000256" key="2">
    <source>
        <dbReference type="ARBA" id="ARBA00023125"/>
    </source>
</evidence>
<dbReference type="InterPro" id="IPR011256">
    <property type="entry name" value="Reg_factor_effector_dom_sf"/>
</dbReference>
<dbReference type="SUPFAM" id="SSF46689">
    <property type="entry name" value="Homeodomain-like"/>
    <property type="match status" value="2"/>
</dbReference>
<dbReference type="InterPro" id="IPR020449">
    <property type="entry name" value="Tscrpt_reg_AraC-type_HTH"/>
</dbReference>
<dbReference type="PRINTS" id="PR00032">
    <property type="entry name" value="HTHARAC"/>
</dbReference>
<organism evidence="5 6">
    <name type="scientific">Mangrovibacillus cuniculi</name>
    <dbReference type="NCBI Taxonomy" id="2593652"/>
    <lineage>
        <taxon>Bacteria</taxon>
        <taxon>Bacillati</taxon>
        <taxon>Bacillota</taxon>
        <taxon>Bacilli</taxon>
        <taxon>Bacillales</taxon>
        <taxon>Bacillaceae</taxon>
        <taxon>Mangrovibacillus</taxon>
    </lineage>
</organism>
<feature type="domain" description="HTH araC/xylS-type" evidence="4">
    <location>
        <begin position="8"/>
        <end position="106"/>
    </location>
</feature>
<dbReference type="Proteomes" id="UP000593626">
    <property type="component" value="Chromosome"/>
</dbReference>
<reference evidence="5 6" key="1">
    <citation type="submission" date="2019-07" db="EMBL/GenBank/DDBJ databases">
        <title>Genome sequence of 2 isolates from Red Sea Mangroves.</title>
        <authorList>
            <person name="Sefrji F."/>
            <person name="Michoud G."/>
            <person name="Merlino G."/>
            <person name="Daffonchio D."/>
        </authorList>
    </citation>
    <scope>NUCLEOTIDE SEQUENCE [LARGE SCALE GENOMIC DNA]</scope>
    <source>
        <strain evidence="5 6">R1DC41</strain>
    </source>
</reference>
<accession>A0A7S8HEW2</accession>
<dbReference type="SMART" id="SM00871">
    <property type="entry name" value="AraC_E_bind"/>
    <property type="match status" value="1"/>
</dbReference>
<dbReference type="InterPro" id="IPR018060">
    <property type="entry name" value="HTH_AraC"/>
</dbReference>
<dbReference type="Pfam" id="PF12833">
    <property type="entry name" value="HTH_18"/>
    <property type="match status" value="1"/>
</dbReference>
<evidence type="ECO:0000256" key="1">
    <source>
        <dbReference type="ARBA" id="ARBA00023015"/>
    </source>
</evidence>
<dbReference type="KEGG" id="mcui:G8O30_02415"/>